<protein>
    <submittedName>
        <fullName evidence="2">Uncharacterized protein</fullName>
    </submittedName>
</protein>
<evidence type="ECO:0000313" key="3">
    <source>
        <dbReference type="Proteomes" id="UP000005801"/>
    </source>
</evidence>
<dbReference type="Proteomes" id="UP000005801">
    <property type="component" value="Unassembled WGS sequence"/>
</dbReference>
<dbReference type="Gene3D" id="3.20.20.140">
    <property type="entry name" value="Metal-dependent hydrolases"/>
    <property type="match status" value="1"/>
</dbReference>
<sequence length="649" mass="71777">MTNSQALSRRHAMLVGLAGLLSSCVRALRHEPGRIGRGPIVDVHAHMFNASDIPVGGFADEQAGNIRNGLFGEILEQLQQPNGGGSSALKELLKEAEAMLCITPLGEQELKLLECLEKSASAFEADVLAGGELDVDFDSAEAFLGCPLSGSGSCKNSGGGEERGEDDSGTGQEEAESSPEAAVGGSAERARLSLSRAEGDPLPLVRRFANLLRLITRHRITIAGILARTYPHVSLFMPALVDYDYWLDEDKRARTPLSAQTRVYAKISVLAAKGRIPWDPAGCRVPHNVALFHGYAPYCPRREIEAPEKEKSLAILLPALNSHGFIGAKLYPPVGFLPYGNYQGNLPGNRSKTDPDQWKTAWELGQCQTVDREAIDKVLNDFYSWASKASNDVPILAHSSPGNVFTGVEPDIAGPEGWAMVLGKHPKLRVCIAHFLSDPKKTRKVRKTSKTIRGSKGATATDFRKVKIGFAHYRKPYSVKGDAAKDHAKWVDSFSWADDAVALISAQNSIYVDMANSKVQEDPEYAHKFFAKLHALFEQSPLLIDRVMWGSDWWLNHIRPNHLNFRRQTEREFTKYFRETAGWSTRRVERVLAKLMGVNALRFTGLFDANGNKVEHPTRTRLETFYESNGLGGDKLPYLLQVESYYELF</sequence>
<reference evidence="2 3" key="1">
    <citation type="submission" date="2007-06" db="EMBL/GenBank/DDBJ databases">
        <authorList>
            <person name="Shimkets L."/>
            <person name="Ferriera S."/>
            <person name="Johnson J."/>
            <person name="Kravitz S."/>
            <person name="Beeson K."/>
            <person name="Sutton G."/>
            <person name="Rogers Y.-H."/>
            <person name="Friedman R."/>
            <person name="Frazier M."/>
            <person name="Venter J.C."/>
        </authorList>
    </citation>
    <scope>NUCLEOTIDE SEQUENCE [LARGE SCALE GENOMIC DNA]</scope>
    <source>
        <strain evidence="2 3">SIR-1</strain>
    </source>
</reference>
<feature type="region of interest" description="Disordered" evidence="1">
    <location>
        <begin position="151"/>
        <end position="190"/>
    </location>
</feature>
<dbReference type="SUPFAM" id="SSF51556">
    <property type="entry name" value="Metallo-dependent hydrolases"/>
    <property type="match status" value="1"/>
</dbReference>
<dbReference type="InterPro" id="IPR032466">
    <property type="entry name" value="Metal_Hydrolase"/>
</dbReference>
<feature type="compositionally biased region" description="Acidic residues" evidence="1">
    <location>
        <begin position="163"/>
        <end position="177"/>
    </location>
</feature>
<dbReference type="EMBL" id="ABCS01000046">
    <property type="protein sequence ID" value="EDM77446.1"/>
    <property type="molecule type" value="Genomic_DNA"/>
</dbReference>
<dbReference type="eggNOG" id="COG2159">
    <property type="taxonomic scope" value="Bacteria"/>
</dbReference>
<name>A6G9Q2_9BACT</name>
<gene>
    <name evidence="2" type="ORF">PPSIR1_38064</name>
</gene>
<accession>A6G9Q2</accession>
<proteinExistence type="predicted"/>
<dbReference type="STRING" id="391625.PPSIR1_38064"/>
<keyword evidence="3" id="KW-1185">Reference proteome</keyword>
<evidence type="ECO:0000256" key="1">
    <source>
        <dbReference type="SAM" id="MobiDB-lite"/>
    </source>
</evidence>
<comment type="caution">
    <text evidence="2">The sequence shown here is derived from an EMBL/GenBank/DDBJ whole genome shotgun (WGS) entry which is preliminary data.</text>
</comment>
<organism evidence="2 3">
    <name type="scientific">Plesiocystis pacifica SIR-1</name>
    <dbReference type="NCBI Taxonomy" id="391625"/>
    <lineage>
        <taxon>Bacteria</taxon>
        <taxon>Pseudomonadati</taxon>
        <taxon>Myxococcota</taxon>
        <taxon>Polyangia</taxon>
        <taxon>Nannocystales</taxon>
        <taxon>Nannocystaceae</taxon>
        <taxon>Plesiocystis</taxon>
    </lineage>
</organism>
<evidence type="ECO:0000313" key="2">
    <source>
        <dbReference type="EMBL" id="EDM77446.1"/>
    </source>
</evidence>
<dbReference type="AlphaFoldDB" id="A6G9Q2"/>